<dbReference type="PANTHER" id="PTHR35399:SF2">
    <property type="entry name" value="DUF839 DOMAIN-CONTAINING PROTEIN"/>
    <property type="match status" value="1"/>
</dbReference>
<keyword evidence="3" id="KW-1185">Reference proteome</keyword>
<reference evidence="2 3" key="1">
    <citation type="submission" date="2022-03" db="EMBL/GenBank/DDBJ databases">
        <title>Isotopic signatures of nitrous oxide derived from detoxification processes.</title>
        <authorList>
            <person name="Behrendt U."/>
            <person name="Buchen C."/>
            <person name="Well R."/>
            <person name="Ulrich A."/>
            <person name="Rohe L."/>
            <person name="Kolb S."/>
            <person name="Schloter M."/>
            <person name="Horn M.A."/>
            <person name="Augustin J."/>
        </authorList>
    </citation>
    <scope>NUCLEOTIDE SEQUENCE [LARGE SCALE GENOMIC DNA]</scope>
    <source>
        <strain evidence="2 3">S4-C24</strain>
    </source>
</reference>
<sequence length="697" mass="76382">MWKAKTVTETKKRYLPMLGHVAGKRSAVTCALKCDNACAKGVCNTSENNYFRDIVSAEYSRRRMMGLGGAGALALMFGGGAAAAEAQVGLAPAAKAGHIAGNRSKLKFDGIKAVPNNVDDVVVPKGYNWDPVIRWGDPLFHDTPEFDPENQTKESQSGQFGYNNDYLDIIEIPGSKGKRAVLFANHEYTNEGIMFPPDMPVERQREVAMAAHGLSVVELERKGKGQPWRYVRGAQLNRRFLMHTEYELTGPAAGSDLLKTQADPTGRIVLGTLNNCAGGTTPWGTVLSGEENFNQYFKVAAPTAEQRRYGLTSANPSRGWHIPEPRFDTDRPEGKNEDNRFGWIVEVDPFDPTSTPRKHTALGRFKHEGANVTIAASGHVVSYSGDDERFDYLYKFVSKGKYREGDKKHNMTLLAEGDLFVASFKGNSPQNQIDGSGVLPTDGAFDGTGHWIQLTRDGESLVPGMGIDQVLVYTRLAADAMGATKMDRPEDVEINPATGKIYMACTNNTSRTRTQVDEPNPRANNRHGHIVEMTETGEQTSTEFTWSVILVAGDPAVDESVYFSGYPAEQVQPISCPDNLAFDSAGNLWVSTDGQPGTIQRNDALFRVTLEGKERGKVEQFMAVPIDAETCGPLIHDDDGLVFVAVQHPGEDGSWGAQRSLFPDYVQEGRRAKRGDAALPRPAVIQMFKGMNGHVKR</sequence>
<accession>A0ABY3WE21</accession>
<organism evidence="2 3">
    <name type="scientific">Arthrobacter sulfonylureivorans</name>
    <dbReference type="NCBI Taxonomy" id="2486855"/>
    <lineage>
        <taxon>Bacteria</taxon>
        <taxon>Bacillati</taxon>
        <taxon>Actinomycetota</taxon>
        <taxon>Actinomycetes</taxon>
        <taxon>Micrococcales</taxon>
        <taxon>Micrococcaceae</taxon>
        <taxon>Arthrobacter</taxon>
    </lineage>
</organism>
<dbReference type="EMBL" id="CP093326">
    <property type="protein sequence ID" value="UNK46636.1"/>
    <property type="molecule type" value="Genomic_DNA"/>
</dbReference>
<gene>
    <name evidence="2" type="ORF">MNQ99_04565</name>
</gene>
<evidence type="ECO:0000313" key="3">
    <source>
        <dbReference type="Proteomes" id="UP000829069"/>
    </source>
</evidence>
<dbReference type="PANTHER" id="PTHR35399">
    <property type="entry name" value="SLR8030 PROTEIN"/>
    <property type="match status" value="1"/>
</dbReference>
<feature type="compositionally biased region" description="Basic and acidic residues" evidence="1">
    <location>
        <begin position="321"/>
        <end position="335"/>
    </location>
</feature>
<dbReference type="Proteomes" id="UP000829069">
    <property type="component" value="Chromosome"/>
</dbReference>
<dbReference type="Pfam" id="PF05787">
    <property type="entry name" value="PhoX"/>
    <property type="match status" value="1"/>
</dbReference>
<dbReference type="InterPro" id="IPR008557">
    <property type="entry name" value="PhoX"/>
</dbReference>
<evidence type="ECO:0000256" key="1">
    <source>
        <dbReference type="SAM" id="MobiDB-lite"/>
    </source>
</evidence>
<evidence type="ECO:0000313" key="2">
    <source>
        <dbReference type="EMBL" id="UNK46636.1"/>
    </source>
</evidence>
<feature type="region of interest" description="Disordered" evidence="1">
    <location>
        <begin position="314"/>
        <end position="335"/>
    </location>
</feature>
<protein>
    <submittedName>
        <fullName evidence="2">PhoX family phosphatase</fullName>
    </submittedName>
</protein>
<proteinExistence type="predicted"/>
<name>A0ABY3WE21_9MICC</name>
<dbReference type="SUPFAM" id="SSF101898">
    <property type="entry name" value="NHL repeat"/>
    <property type="match status" value="1"/>
</dbReference>